<protein>
    <submittedName>
        <fullName evidence="12">Putative mitochondrial carrier family</fullName>
    </submittedName>
</protein>
<evidence type="ECO:0000256" key="7">
    <source>
        <dbReference type="ARBA" id="ARBA00023128"/>
    </source>
</evidence>
<dbReference type="InterPro" id="IPR023395">
    <property type="entry name" value="MCP_dom_sf"/>
</dbReference>
<dbReference type="Pfam" id="PF00153">
    <property type="entry name" value="Mito_carr"/>
    <property type="match status" value="2"/>
</dbReference>
<keyword evidence="6" id="KW-1133">Transmembrane helix</keyword>
<feature type="region of interest" description="Disordered" evidence="11">
    <location>
        <begin position="1"/>
        <end position="37"/>
    </location>
</feature>
<evidence type="ECO:0000256" key="6">
    <source>
        <dbReference type="ARBA" id="ARBA00022989"/>
    </source>
</evidence>
<accession>A0A835ZDW2</accession>
<comment type="similarity">
    <text evidence="2 10">Belongs to the mitochondrial carrier (TC 2.A.29) family.</text>
</comment>
<dbReference type="InterPro" id="IPR018108">
    <property type="entry name" value="MCP_transmembrane"/>
</dbReference>
<dbReference type="EMBL" id="JAFCMP010000035">
    <property type="protein sequence ID" value="KAG5190357.1"/>
    <property type="molecule type" value="Genomic_DNA"/>
</dbReference>
<keyword evidence="3 10" id="KW-0813">Transport</keyword>
<sequence>MTSPTQYDMRRTAARIRPPDSAPNLQRPSRARRDSDRAASAVVLRAAPAPRTLVATSAAAGAKQETPLGKFLISASVSWVFEALGGHYLEFLKIVKQTKPGSYAALTREMVAQKGIVGLWDGFFPWGSLQMVAQKGIVGLWDGFFPWGSLQMLNGRAVGLWDGFFPWGSLHAVCKGGVFGAGHTFAKGQLKPFMEKGYIGNGTWEVASGGIGGGIQGLILSPTLLLKTRVMTDPVFRTNLSLMETTAQSFKVGMKVIRNEGALGLMKGSMVFSGKRVGDWTTRFFFAETCAEYLFKRRNPDRAMTVGEHMTSSILGGVMSALSTIPIDVMVAQIQQASKAGEKVSIMDTFRAQYREGGAQQIVGFATRGFLARATHVALVTMLMKTGASYVYEFVYGTTPTKKH</sequence>
<reference evidence="12" key="1">
    <citation type="submission" date="2021-02" db="EMBL/GenBank/DDBJ databases">
        <title>First Annotated Genome of the Yellow-green Alga Tribonema minus.</title>
        <authorList>
            <person name="Mahan K.M."/>
        </authorList>
    </citation>
    <scope>NUCLEOTIDE SEQUENCE</scope>
    <source>
        <strain evidence="12">UTEX B ZZ1240</strain>
    </source>
</reference>
<keyword evidence="8 9" id="KW-0472">Membrane</keyword>
<proteinExistence type="inferred from homology"/>
<evidence type="ECO:0000256" key="3">
    <source>
        <dbReference type="ARBA" id="ARBA00022448"/>
    </source>
</evidence>
<gene>
    <name evidence="12" type="ORF">JKP88DRAFT_347566</name>
</gene>
<evidence type="ECO:0000256" key="1">
    <source>
        <dbReference type="ARBA" id="ARBA00004225"/>
    </source>
</evidence>
<dbReference type="SUPFAM" id="SSF103506">
    <property type="entry name" value="Mitochondrial carrier"/>
    <property type="match status" value="1"/>
</dbReference>
<evidence type="ECO:0000256" key="5">
    <source>
        <dbReference type="ARBA" id="ARBA00022737"/>
    </source>
</evidence>
<dbReference type="OrthoDB" id="10253709at2759"/>
<dbReference type="GO" id="GO:1990575">
    <property type="term" value="P:mitochondrial L-ornithine transmembrane transport"/>
    <property type="evidence" value="ECO:0007669"/>
    <property type="project" value="TreeGrafter"/>
</dbReference>
<organism evidence="12 13">
    <name type="scientific">Tribonema minus</name>
    <dbReference type="NCBI Taxonomy" id="303371"/>
    <lineage>
        <taxon>Eukaryota</taxon>
        <taxon>Sar</taxon>
        <taxon>Stramenopiles</taxon>
        <taxon>Ochrophyta</taxon>
        <taxon>PX clade</taxon>
        <taxon>Xanthophyceae</taxon>
        <taxon>Tribonematales</taxon>
        <taxon>Tribonemataceae</taxon>
        <taxon>Tribonema</taxon>
    </lineage>
</organism>
<dbReference type="AlphaFoldDB" id="A0A835ZDW2"/>
<dbReference type="GO" id="GO:0031966">
    <property type="term" value="C:mitochondrial membrane"/>
    <property type="evidence" value="ECO:0007669"/>
    <property type="project" value="UniProtKB-SubCell"/>
</dbReference>
<feature type="repeat" description="Solcar" evidence="9">
    <location>
        <begin position="200"/>
        <end position="293"/>
    </location>
</feature>
<keyword evidence="5" id="KW-0677">Repeat</keyword>
<evidence type="ECO:0000256" key="9">
    <source>
        <dbReference type="PROSITE-ProRule" id="PRU00282"/>
    </source>
</evidence>
<keyword evidence="13" id="KW-1185">Reference proteome</keyword>
<comment type="caution">
    <text evidence="12">The sequence shown here is derived from an EMBL/GenBank/DDBJ whole genome shotgun (WGS) entry which is preliminary data.</text>
</comment>
<keyword evidence="7" id="KW-0496">Mitochondrion</keyword>
<dbReference type="PANTHER" id="PTHR45624">
    <property type="entry name" value="MITOCHONDRIAL BASIC AMINO ACIDS TRANSPORTER-RELATED"/>
    <property type="match status" value="1"/>
</dbReference>
<dbReference type="Proteomes" id="UP000664859">
    <property type="component" value="Unassembled WGS sequence"/>
</dbReference>
<name>A0A835ZDW2_9STRA</name>
<dbReference type="PANTHER" id="PTHR45624:SF12">
    <property type="entry name" value="MITOCHONDRIAL ORNITHINE TRANSPORTER 1"/>
    <property type="match status" value="1"/>
</dbReference>
<evidence type="ECO:0000256" key="4">
    <source>
        <dbReference type="ARBA" id="ARBA00022692"/>
    </source>
</evidence>
<keyword evidence="4 9" id="KW-0812">Transmembrane</keyword>
<dbReference type="InterPro" id="IPR050567">
    <property type="entry name" value="Mitochondrial_Carrier"/>
</dbReference>
<dbReference type="Gene3D" id="1.50.40.10">
    <property type="entry name" value="Mitochondrial carrier domain"/>
    <property type="match status" value="1"/>
</dbReference>
<evidence type="ECO:0000256" key="2">
    <source>
        <dbReference type="ARBA" id="ARBA00006375"/>
    </source>
</evidence>
<evidence type="ECO:0000256" key="11">
    <source>
        <dbReference type="SAM" id="MobiDB-lite"/>
    </source>
</evidence>
<comment type="subcellular location">
    <subcellularLocation>
        <location evidence="1">Mitochondrion membrane</location>
        <topology evidence="1">Multi-pass membrane protein</topology>
    </subcellularLocation>
</comment>
<dbReference type="PROSITE" id="PS50920">
    <property type="entry name" value="SOLCAR"/>
    <property type="match status" value="1"/>
</dbReference>
<evidence type="ECO:0000256" key="8">
    <source>
        <dbReference type="ARBA" id="ARBA00023136"/>
    </source>
</evidence>
<evidence type="ECO:0000313" key="13">
    <source>
        <dbReference type="Proteomes" id="UP000664859"/>
    </source>
</evidence>
<evidence type="ECO:0000256" key="10">
    <source>
        <dbReference type="RuleBase" id="RU000488"/>
    </source>
</evidence>
<evidence type="ECO:0000313" key="12">
    <source>
        <dbReference type="EMBL" id="KAG5190357.1"/>
    </source>
</evidence>
<dbReference type="GO" id="GO:0000064">
    <property type="term" value="F:L-ornithine transmembrane transporter activity"/>
    <property type="evidence" value="ECO:0007669"/>
    <property type="project" value="TreeGrafter"/>
</dbReference>